<evidence type="ECO:0000256" key="8">
    <source>
        <dbReference type="ARBA" id="ARBA00022917"/>
    </source>
</evidence>
<evidence type="ECO:0000256" key="10">
    <source>
        <dbReference type="PROSITE-ProRule" id="PRU00409"/>
    </source>
</evidence>
<dbReference type="InterPro" id="IPR013651">
    <property type="entry name" value="ATP-grasp_RimK-type"/>
</dbReference>
<evidence type="ECO:0000313" key="13">
    <source>
        <dbReference type="Proteomes" id="UP000006683"/>
    </source>
</evidence>
<accession>E1SMS0</accession>
<evidence type="ECO:0000256" key="4">
    <source>
        <dbReference type="ARBA" id="ARBA00022723"/>
    </source>
</evidence>
<dbReference type="GO" id="GO:0043774">
    <property type="term" value="F:coenzyme F420-2 alpha-glutamyl ligase activity"/>
    <property type="evidence" value="ECO:0007669"/>
    <property type="project" value="TreeGrafter"/>
</dbReference>
<name>E1SMS0_FERBD</name>
<dbReference type="HOGENOM" id="CLU_054353_0_2_6"/>
<keyword evidence="8" id="KW-0648">Protein biosynthesis</keyword>
<dbReference type="Pfam" id="PF18030">
    <property type="entry name" value="Rimk_N"/>
    <property type="match status" value="1"/>
</dbReference>
<proteinExistence type="predicted"/>
<organism evidence="12 13">
    <name type="scientific">Ferrimonas balearica (strain DSM 9799 / CCM 4581 / KCTC 23876 / PAT)</name>
    <dbReference type="NCBI Taxonomy" id="550540"/>
    <lineage>
        <taxon>Bacteria</taxon>
        <taxon>Pseudomonadati</taxon>
        <taxon>Pseudomonadota</taxon>
        <taxon>Gammaproteobacteria</taxon>
        <taxon>Alteromonadales</taxon>
        <taxon>Ferrimonadaceae</taxon>
        <taxon>Ferrimonas</taxon>
    </lineage>
</organism>
<evidence type="ECO:0000256" key="3">
    <source>
        <dbReference type="ARBA" id="ARBA00022598"/>
    </source>
</evidence>
<keyword evidence="7" id="KW-0460">Magnesium</keyword>
<dbReference type="SUPFAM" id="SSF56059">
    <property type="entry name" value="Glutathione synthetase ATP-binding domain-like"/>
    <property type="match status" value="1"/>
</dbReference>
<dbReference type="RefSeq" id="WP_013344915.1">
    <property type="nucleotide sequence ID" value="NC_014541.1"/>
</dbReference>
<protein>
    <submittedName>
        <fullName evidence="12">Alpha-L-glutamate ligase, RimK family</fullName>
    </submittedName>
</protein>
<dbReference type="KEGG" id="fbl:Fbal_1405"/>
<dbReference type="GO" id="GO:0006412">
    <property type="term" value="P:translation"/>
    <property type="evidence" value="ECO:0007669"/>
    <property type="project" value="UniProtKB-KW"/>
</dbReference>
<dbReference type="OrthoDB" id="3865600at2"/>
<dbReference type="InterPro" id="IPR004666">
    <property type="entry name" value="Rp_bS6_RimK/Lys_biosynth_LsyX"/>
</dbReference>
<evidence type="ECO:0000256" key="5">
    <source>
        <dbReference type="ARBA" id="ARBA00022741"/>
    </source>
</evidence>
<dbReference type="AlphaFoldDB" id="E1SMS0"/>
<evidence type="ECO:0000256" key="2">
    <source>
        <dbReference type="ARBA" id="ARBA00001946"/>
    </source>
</evidence>
<dbReference type="PROSITE" id="PS50975">
    <property type="entry name" value="ATP_GRASP"/>
    <property type="match status" value="1"/>
</dbReference>
<dbReference type="Gene3D" id="3.40.50.20">
    <property type="match status" value="1"/>
</dbReference>
<dbReference type="EMBL" id="CP002209">
    <property type="protein sequence ID" value="ADN75609.1"/>
    <property type="molecule type" value="Genomic_DNA"/>
</dbReference>
<dbReference type="Pfam" id="PF08443">
    <property type="entry name" value="RimK"/>
    <property type="match status" value="1"/>
</dbReference>
<dbReference type="GO" id="GO:0005524">
    <property type="term" value="F:ATP binding"/>
    <property type="evidence" value="ECO:0007669"/>
    <property type="project" value="UniProtKB-UniRule"/>
</dbReference>
<dbReference type="NCBIfam" id="TIGR00768">
    <property type="entry name" value="rimK_fam"/>
    <property type="match status" value="1"/>
</dbReference>
<dbReference type="InterPro" id="IPR041107">
    <property type="entry name" value="Rimk_N"/>
</dbReference>
<reference evidence="12 13" key="1">
    <citation type="journal article" date="2010" name="Stand. Genomic Sci.">
        <title>Complete genome sequence of Ferrimonas balearica type strain (PAT).</title>
        <authorList>
            <person name="Nolan M."/>
            <person name="Sikorski J."/>
            <person name="Davenport K."/>
            <person name="Lucas S."/>
            <person name="Glavina Del Rio T."/>
            <person name="Tice H."/>
            <person name="Cheng J."/>
            <person name="Goodwin L."/>
            <person name="Pitluck S."/>
            <person name="Liolios K."/>
            <person name="Ivanova N."/>
            <person name="Mavromatis K."/>
            <person name="Ovchinnikova G."/>
            <person name="Pati A."/>
            <person name="Chen A."/>
            <person name="Palaniappan K."/>
            <person name="Land M."/>
            <person name="Hauser L."/>
            <person name="Chang Y."/>
            <person name="Jeffries C."/>
            <person name="Tapia R."/>
            <person name="Brettin T."/>
            <person name="Detter J."/>
            <person name="Han C."/>
            <person name="Yasawong M."/>
            <person name="Rohde M."/>
            <person name="Tindall B."/>
            <person name="Goker M."/>
            <person name="Woyke T."/>
            <person name="Bristow J."/>
            <person name="Eisen J."/>
            <person name="Markowitz V."/>
            <person name="Hugenholtz P."/>
            <person name="Kyrpides N."/>
            <person name="Klenk H."/>
            <person name="Lapidus A."/>
        </authorList>
    </citation>
    <scope>NUCLEOTIDE SEQUENCE [LARGE SCALE GENOMIC DNA]</scope>
    <source>
        <strain evidence="13">DSM 9799 / CCM 4581 / KCTC 23876 / PAT</strain>
    </source>
</reference>
<dbReference type="Proteomes" id="UP000006683">
    <property type="component" value="Chromosome"/>
</dbReference>
<evidence type="ECO:0000256" key="6">
    <source>
        <dbReference type="ARBA" id="ARBA00022840"/>
    </source>
</evidence>
<dbReference type="GeneID" id="67181625"/>
<sequence>MKGWIFYSKDRADLPADNYEIRRIVAAAEAKGIEIDVIRPDRLEMVVGEHLAPSLYLDQEPVALPDFVLPRQGATTSYFTLSLLRFLAQQGVKVLNSADAIALCGDKMQSAIALAHQGVPMPAAMLARFPVDTDEVVRKMGMPVVLKTRSGSQGTGVMLMRNESQFKDMMQLMGNVNPKAEMMFQRYVQSSHGRDIRVIVVGGKVISAMVRQAAEGEFKANVHAGGTTTPQELTPELVELSVRVATLLNLDIAGLDFLCGEDGHFLLCEANSSPGFKGMEAAHPELNMAEVLVELAIATCQR</sequence>
<comment type="cofactor">
    <cofactor evidence="2">
        <name>Mg(2+)</name>
        <dbReference type="ChEBI" id="CHEBI:18420"/>
    </cofactor>
</comment>
<keyword evidence="5 10" id="KW-0547">Nucleotide-binding</keyword>
<evidence type="ECO:0000256" key="1">
    <source>
        <dbReference type="ARBA" id="ARBA00001936"/>
    </source>
</evidence>
<evidence type="ECO:0000256" key="9">
    <source>
        <dbReference type="ARBA" id="ARBA00023211"/>
    </source>
</evidence>
<keyword evidence="13" id="KW-1185">Reference proteome</keyword>
<keyword evidence="6 10" id="KW-0067">ATP-binding</keyword>
<dbReference type="eggNOG" id="COG0189">
    <property type="taxonomic scope" value="Bacteria"/>
</dbReference>
<keyword evidence="9" id="KW-0464">Manganese</keyword>
<keyword evidence="4" id="KW-0479">Metal-binding</keyword>
<dbReference type="InterPro" id="IPR013815">
    <property type="entry name" value="ATP_grasp_subdomain_1"/>
</dbReference>
<dbReference type="Gene3D" id="3.30.470.20">
    <property type="entry name" value="ATP-grasp fold, B domain"/>
    <property type="match status" value="1"/>
</dbReference>
<evidence type="ECO:0000313" key="12">
    <source>
        <dbReference type="EMBL" id="ADN75609.1"/>
    </source>
</evidence>
<dbReference type="InterPro" id="IPR011761">
    <property type="entry name" value="ATP-grasp"/>
</dbReference>
<keyword evidence="3 12" id="KW-0436">Ligase</keyword>
<dbReference type="STRING" id="550540.Fbal_1405"/>
<gene>
    <name evidence="12" type="ordered locus">Fbal_1405</name>
</gene>
<dbReference type="Gene3D" id="3.30.1490.20">
    <property type="entry name" value="ATP-grasp fold, A domain"/>
    <property type="match status" value="1"/>
</dbReference>
<dbReference type="GO" id="GO:0046872">
    <property type="term" value="F:metal ion binding"/>
    <property type="evidence" value="ECO:0007669"/>
    <property type="project" value="UniProtKB-KW"/>
</dbReference>
<feature type="domain" description="ATP-grasp" evidence="11">
    <location>
        <begin position="111"/>
        <end position="297"/>
    </location>
</feature>
<evidence type="ECO:0000259" key="11">
    <source>
        <dbReference type="PROSITE" id="PS50975"/>
    </source>
</evidence>
<evidence type="ECO:0000256" key="7">
    <source>
        <dbReference type="ARBA" id="ARBA00022842"/>
    </source>
</evidence>
<dbReference type="PANTHER" id="PTHR21621:SF2">
    <property type="entry name" value="COENZYME GAMMA-F420-2:ALPHA-L-GLUTAMATE LIGASE"/>
    <property type="match status" value="1"/>
</dbReference>
<dbReference type="PANTHER" id="PTHR21621">
    <property type="entry name" value="RIBOSOMAL PROTEIN S6 MODIFICATION PROTEIN"/>
    <property type="match status" value="1"/>
</dbReference>
<dbReference type="GO" id="GO:0005737">
    <property type="term" value="C:cytoplasm"/>
    <property type="evidence" value="ECO:0007669"/>
    <property type="project" value="TreeGrafter"/>
</dbReference>
<comment type="cofactor">
    <cofactor evidence="1">
        <name>Mn(2+)</name>
        <dbReference type="ChEBI" id="CHEBI:29035"/>
    </cofactor>
</comment>